<dbReference type="PANTHER" id="PTHR23539:SF1">
    <property type="entry name" value="MAJOR FACILITATOR SUPERFAMILY (MFS) PROFILE DOMAIN-CONTAINING PROTEIN"/>
    <property type="match status" value="1"/>
</dbReference>
<accession>A0AAU7DNW7</accession>
<evidence type="ECO:0000256" key="4">
    <source>
        <dbReference type="SAM" id="Phobius"/>
    </source>
</evidence>
<name>A0AAU7DNW7_9BACT</name>
<feature type="transmembrane region" description="Helical" evidence="4">
    <location>
        <begin position="103"/>
        <end position="130"/>
    </location>
</feature>
<reference evidence="6" key="1">
    <citation type="submission" date="2023-03" db="EMBL/GenBank/DDBJ databases">
        <title>Edaphobacter sp.</title>
        <authorList>
            <person name="Huber K.J."/>
            <person name="Papendorf J."/>
            <person name="Pilke C."/>
            <person name="Bunk B."/>
            <person name="Sproeer C."/>
            <person name="Pester M."/>
        </authorList>
    </citation>
    <scope>NUCLEOTIDE SEQUENCE</scope>
    <source>
        <strain evidence="6">DSM 110680</strain>
    </source>
</reference>
<protein>
    <submittedName>
        <fullName evidence="6">MFS transporter</fullName>
    </submittedName>
</protein>
<dbReference type="CDD" id="cd06174">
    <property type="entry name" value="MFS"/>
    <property type="match status" value="1"/>
</dbReference>
<keyword evidence="1 4" id="KW-0812">Transmembrane</keyword>
<feature type="transmembrane region" description="Helical" evidence="4">
    <location>
        <begin position="45"/>
        <end position="65"/>
    </location>
</feature>
<evidence type="ECO:0000313" key="6">
    <source>
        <dbReference type="EMBL" id="XBH18767.1"/>
    </source>
</evidence>
<feature type="transmembrane region" description="Helical" evidence="4">
    <location>
        <begin position="166"/>
        <end position="185"/>
    </location>
</feature>
<feature type="transmembrane region" description="Helical" evidence="4">
    <location>
        <begin position="142"/>
        <end position="160"/>
    </location>
</feature>
<dbReference type="RefSeq" id="WP_348263985.1">
    <property type="nucleotide sequence ID" value="NZ_CP121196.1"/>
</dbReference>
<gene>
    <name evidence="6" type="ORF">P8935_05500</name>
</gene>
<dbReference type="AlphaFoldDB" id="A0AAU7DNW7"/>
<keyword evidence="2 4" id="KW-1133">Transmembrane helix</keyword>
<dbReference type="EMBL" id="CP121196">
    <property type="protein sequence ID" value="XBH18767.1"/>
    <property type="molecule type" value="Genomic_DNA"/>
</dbReference>
<feature type="transmembrane region" description="Helical" evidence="4">
    <location>
        <begin position="252"/>
        <end position="274"/>
    </location>
</feature>
<organism evidence="6">
    <name type="scientific">Telmatobacter sp. DSM 110680</name>
    <dbReference type="NCBI Taxonomy" id="3036704"/>
    <lineage>
        <taxon>Bacteria</taxon>
        <taxon>Pseudomonadati</taxon>
        <taxon>Acidobacteriota</taxon>
        <taxon>Terriglobia</taxon>
        <taxon>Terriglobales</taxon>
        <taxon>Acidobacteriaceae</taxon>
        <taxon>Telmatobacter</taxon>
    </lineage>
</organism>
<feature type="domain" description="Major facilitator superfamily (MFS) profile" evidence="5">
    <location>
        <begin position="218"/>
        <end position="412"/>
    </location>
</feature>
<evidence type="ECO:0000256" key="1">
    <source>
        <dbReference type="ARBA" id="ARBA00022692"/>
    </source>
</evidence>
<feature type="transmembrane region" description="Helical" evidence="4">
    <location>
        <begin position="20"/>
        <end position="39"/>
    </location>
</feature>
<dbReference type="InterPro" id="IPR011701">
    <property type="entry name" value="MFS"/>
</dbReference>
<dbReference type="PROSITE" id="PS50850">
    <property type="entry name" value="MFS"/>
    <property type="match status" value="1"/>
</dbReference>
<feature type="transmembrane region" description="Helical" evidence="4">
    <location>
        <begin position="218"/>
        <end position="240"/>
    </location>
</feature>
<keyword evidence="3 4" id="KW-0472">Membrane</keyword>
<proteinExistence type="predicted"/>
<sequence>MSESKQPGRRSLRGVEWLNFFLADVQTGLGPFLAAYLAAGGWNPARVGFALTFGGLVTVALQTPAGAVVDAAHGKRSVIAISLGVLVAGALLLLGPLHPVTVYAAQFLIGASAPFLAPAIAAITLGIVGARAFDKQFGRNQAFNAGGNVFTALLVAYVSYKLGYHAIFGVAIAMAIPTALSLAAIDPGEIDYARARGSTRDGETPTTKGVPALLKDRVILFFLICAFLFHLANAAMLPQLGEMLAKGKPQEAAPFMSACIIVTQLVITVSAAWIGRRAESKGRKSLLLLGFGVLPLRGALYTLTSSAPALIAIQTLDGVANAIFGVVSILVIKDRTEGTGRFNLASGALATMVGVGAALSNTLGGTMIQYLGYRASFLGLATVAVVAVTLLWFAIPETRCGNTEAQVRPGLE</sequence>
<feature type="transmembrane region" description="Helical" evidence="4">
    <location>
        <begin position="286"/>
        <end position="303"/>
    </location>
</feature>
<dbReference type="PANTHER" id="PTHR23539">
    <property type="entry name" value="MFS TRANSPORTER"/>
    <property type="match status" value="1"/>
</dbReference>
<feature type="transmembrane region" description="Helical" evidence="4">
    <location>
        <begin position="344"/>
        <end position="363"/>
    </location>
</feature>
<dbReference type="Pfam" id="PF07690">
    <property type="entry name" value="MFS_1"/>
    <property type="match status" value="1"/>
</dbReference>
<evidence type="ECO:0000256" key="2">
    <source>
        <dbReference type="ARBA" id="ARBA00022989"/>
    </source>
</evidence>
<evidence type="ECO:0000256" key="3">
    <source>
        <dbReference type="ARBA" id="ARBA00023136"/>
    </source>
</evidence>
<feature type="transmembrane region" description="Helical" evidence="4">
    <location>
        <begin position="77"/>
        <end position="97"/>
    </location>
</feature>
<dbReference type="SUPFAM" id="SSF103473">
    <property type="entry name" value="MFS general substrate transporter"/>
    <property type="match status" value="1"/>
</dbReference>
<evidence type="ECO:0000259" key="5">
    <source>
        <dbReference type="PROSITE" id="PS50850"/>
    </source>
</evidence>
<feature type="transmembrane region" description="Helical" evidence="4">
    <location>
        <begin position="375"/>
        <end position="395"/>
    </location>
</feature>
<dbReference type="GO" id="GO:0022857">
    <property type="term" value="F:transmembrane transporter activity"/>
    <property type="evidence" value="ECO:0007669"/>
    <property type="project" value="InterPro"/>
</dbReference>
<feature type="transmembrane region" description="Helical" evidence="4">
    <location>
        <begin position="309"/>
        <end position="332"/>
    </location>
</feature>
<dbReference type="Gene3D" id="1.20.1250.20">
    <property type="entry name" value="MFS general substrate transporter like domains"/>
    <property type="match status" value="2"/>
</dbReference>
<dbReference type="InterPro" id="IPR020846">
    <property type="entry name" value="MFS_dom"/>
</dbReference>
<dbReference type="InterPro" id="IPR036259">
    <property type="entry name" value="MFS_trans_sf"/>
</dbReference>